<dbReference type="AlphaFoldDB" id="A0A7Y9ITY9"/>
<keyword evidence="8" id="KW-1185">Reference proteome</keyword>
<evidence type="ECO:0000256" key="4">
    <source>
        <dbReference type="ARBA" id="ARBA00023136"/>
    </source>
</evidence>
<evidence type="ECO:0000313" key="7">
    <source>
        <dbReference type="EMBL" id="NYE82986.1"/>
    </source>
</evidence>
<dbReference type="InterPro" id="IPR010583">
    <property type="entry name" value="MipA"/>
</dbReference>
<proteinExistence type="inferred from homology"/>
<evidence type="ECO:0000256" key="2">
    <source>
        <dbReference type="ARBA" id="ARBA00005722"/>
    </source>
</evidence>
<evidence type="ECO:0000256" key="6">
    <source>
        <dbReference type="SAM" id="SignalP"/>
    </source>
</evidence>
<dbReference type="Proteomes" id="UP000542125">
    <property type="component" value="Unassembled WGS sequence"/>
</dbReference>
<dbReference type="Pfam" id="PF06629">
    <property type="entry name" value="MipA"/>
    <property type="match status" value="1"/>
</dbReference>
<dbReference type="PANTHER" id="PTHR38776:SF1">
    <property type="entry name" value="MLTA-INTERACTING PROTEIN-RELATED"/>
    <property type="match status" value="1"/>
</dbReference>
<name>A0A7Y9ITY9_9BURK</name>
<comment type="similarity">
    <text evidence="2">Belongs to the MipA/OmpV family.</text>
</comment>
<keyword evidence="4" id="KW-0472">Membrane</keyword>
<dbReference type="RefSeq" id="WP_179586298.1">
    <property type="nucleotide sequence ID" value="NZ_JACBYR010000001.1"/>
</dbReference>
<feature type="signal peptide" evidence="6">
    <location>
        <begin position="1"/>
        <end position="22"/>
    </location>
</feature>
<comment type="subcellular location">
    <subcellularLocation>
        <location evidence="1">Cell outer membrane</location>
    </subcellularLocation>
</comment>
<evidence type="ECO:0000256" key="1">
    <source>
        <dbReference type="ARBA" id="ARBA00004442"/>
    </source>
</evidence>
<reference evidence="7 8" key="1">
    <citation type="submission" date="2020-07" db="EMBL/GenBank/DDBJ databases">
        <title>Genomic Encyclopedia of Type Strains, Phase IV (KMG-V): Genome sequencing to study the core and pangenomes of soil and plant-associated prokaryotes.</title>
        <authorList>
            <person name="Whitman W."/>
        </authorList>
    </citation>
    <scope>NUCLEOTIDE SEQUENCE [LARGE SCALE GENOMIC DNA]</scope>
    <source>
        <strain evidence="7 8">SAS40</strain>
    </source>
</reference>
<gene>
    <name evidence="7" type="ORF">FHW18_002257</name>
</gene>
<evidence type="ECO:0000256" key="5">
    <source>
        <dbReference type="ARBA" id="ARBA00023237"/>
    </source>
</evidence>
<dbReference type="GO" id="GO:0009279">
    <property type="term" value="C:cell outer membrane"/>
    <property type="evidence" value="ECO:0007669"/>
    <property type="project" value="UniProtKB-SubCell"/>
</dbReference>
<accession>A0A7Y9ITY9</accession>
<keyword evidence="3 6" id="KW-0732">Signal</keyword>
<protein>
    <submittedName>
        <fullName evidence="7">Outer membrane scaffolding protein for murein synthesis (MipA/OmpV family)</fullName>
    </submittedName>
</protein>
<feature type="chain" id="PRO_5030531145" evidence="6">
    <location>
        <begin position="23"/>
        <end position="249"/>
    </location>
</feature>
<evidence type="ECO:0000256" key="3">
    <source>
        <dbReference type="ARBA" id="ARBA00022729"/>
    </source>
</evidence>
<organism evidence="7 8">
    <name type="scientific">Pigmentiphaga litoralis</name>
    <dbReference type="NCBI Taxonomy" id="516702"/>
    <lineage>
        <taxon>Bacteria</taxon>
        <taxon>Pseudomonadati</taxon>
        <taxon>Pseudomonadota</taxon>
        <taxon>Betaproteobacteria</taxon>
        <taxon>Burkholderiales</taxon>
        <taxon>Alcaligenaceae</taxon>
        <taxon>Pigmentiphaga</taxon>
    </lineage>
</organism>
<keyword evidence="5" id="KW-0998">Cell outer membrane</keyword>
<comment type="caution">
    <text evidence="7">The sequence shown here is derived from an EMBL/GenBank/DDBJ whole genome shotgun (WGS) entry which is preliminary data.</text>
</comment>
<evidence type="ECO:0000313" key="8">
    <source>
        <dbReference type="Proteomes" id="UP000542125"/>
    </source>
</evidence>
<dbReference type="PANTHER" id="PTHR38776">
    <property type="entry name" value="MLTA-INTERACTING PROTEIN-RELATED"/>
    <property type="match status" value="1"/>
</dbReference>
<sequence>MTLFQRAVCAGALLAAAGAAHAQNFIGAGAGIVPKYPGANDYRVAPVPLINYSNGMFFASSVDGFPGIGLRANLGNDLSAGVRLGLNLGRPEDRAPILRGLGDIDAHANYGAFIAWTPGRFRATLSYTQATKGYGGTANLGASYAVWQQGPHRVTAGGGLEWGNSDYMQTWFGVTPSQAARSEAGLRPYQPSSGLSGGSVFASWSYRINERWGAVTTLGVRSLVGDAKDSPIAESATRAFGMVGVTYAF</sequence>
<dbReference type="EMBL" id="JACBYR010000001">
    <property type="protein sequence ID" value="NYE82986.1"/>
    <property type="molecule type" value="Genomic_DNA"/>
</dbReference>